<comment type="caution">
    <text evidence="1">The sequence shown here is derived from an EMBL/GenBank/DDBJ whole genome shotgun (WGS) entry which is preliminary data.</text>
</comment>
<dbReference type="AlphaFoldDB" id="A0AAD5D5P6"/>
<sequence length="175" mass="20047">FNKFVDLFFTIVPDNSTASFEHVDHSNPLWWPETQHLRPRLFGSIFIFISCFKGNLCLGERPLDWQEGAEAGDGGRRRKRITYQWLEKHNEGNAVSFTMPLVKLFYMLKDFSVPSSSHVSKETSFLVNAHVDLEGMGRSEKLIGSSPSSWNQERKEARVEIEYGNILHIGGSRNI</sequence>
<gene>
    <name evidence="1" type="ORF">M8C21_000461</name>
</gene>
<evidence type="ECO:0000313" key="1">
    <source>
        <dbReference type="EMBL" id="KAI7754413.1"/>
    </source>
</evidence>
<dbReference type="Proteomes" id="UP001206925">
    <property type="component" value="Unassembled WGS sequence"/>
</dbReference>
<proteinExistence type="predicted"/>
<dbReference type="EMBL" id="JAMZMK010003750">
    <property type="protein sequence ID" value="KAI7754413.1"/>
    <property type="molecule type" value="Genomic_DNA"/>
</dbReference>
<reference evidence="1" key="1">
    <citation type="submission" date="2022-06" db="EMBL/GenBank/DDBJ databases">
        <title>Uncovering the hologenomic basis of an extraordinary plant invasion.</title>
        <authorList>
            <person name="Bieker V.C."/>
            <person name="Martin M.D."/>
            <person name="Gilbert T."/>
            <person name="Hodgins K."/>
            <person name="Battlay P."/>
            <person name="Petersen B."/>
            <person name="Wilson J."/>
        </authorList>
    </citation>
    <scope>NUCLEOTIDE SEQUENCE</scope>
    <source>
        <strain evidence="1">AA19_3_7</strain>
        <tissue evidence="1">Leaf</tissue>
    </source>
</reference>
<organism evidence="1 2">
    <name type="scientific">Ambrosia artemisiifolia</name>
    <name type="common">Common ragweed</name>
    <dbReference type="NCBI Taxonomy" id="4212"/>
    <lineage>
        <taxon>Eukaryota</taxon>
        <taxon>Viridiplantae</taxon>
        <taxon>Streptophyta</taxon>
        <taxon>Embryophyta</taxon>
        <taxon>Tracheophyta</taxon>
        <taxon>Spermatophyta</taxon>
        <taxon>Magnoliopsida</taxon>
        <taxon>eudicotyledons</taxon>
        <taxon>Gunneridae</taxon>
        <taxon>Pentapetalae</taxon>
        <taxon>asterids</taxon>
        <taxon>campanulids</taxon>
        <taxon>Asterales</taxon>
        <taxon>Asteraceae</taxon>
        <taxon>Asteroideae</taxon>
        <taxon>Heliantheae alliance</taxon>
        <taxon>Heliantheae</taxon>
        <taxon>Ambrosia</taxon>
    </lineage>
</organism>
<evidence type="ECO:0000313" key="2">
    <source>
        <dbReference type="Proteomes" id="UP001206925"/>
    </source>
</evidence>
<feature type="non-terminal residue" evidence="1">
    <location>
        <position position="1"/>
    </location>
</feature>
<name>A0AAD5D5P6_AMBAR</name>
<protein>
    <submittedName>
        <fullName evidence="1">Uncharacterized protein</fullName>
    </submittedName>
</protein>
<accession>A0AAD5D5P6</accession>
<keyword evidence="2" id="KW-1185">Reference proteome</keyword>